<feature type="region of interest" description="Disordered" evidence="1">
    <location>
        <begin position="232"/>
        <end position="253"/>
    </location>
</feature>
<reference evidence="2 3" key="1">
    <citation type="submission" date="2011-02" db="EMBL/GenBank/DDBJ databases">
        <title>The Genome Sequence of Sphaeroforma arctica JP610.</title>
        <authorList>
            <consortium name="The Broad Institute Genome Sequencing Platform"/>
            <person name="Russ C."/>
            <person name="Cuomo C."/>
            <person name="Young S.K."/>
            <person name="Zeng Q."/>
            <person name="Gargeya S."/>
            <person name="Alvarado L."/>
            <person name="Berlin A."/>
            <person name="Chapman S.B."/>
            <person name="Chen Z."/>
            <person name="Freedman E."/>
            <person name="Gellesch M."/>
            <person name="Goldberg J."/>
            <person name="Griggs A."/>
            <person name="Gujja S."/>
            <person name="Heilman E."/>
            <person name="Heiman D."/>
            <person name="Howarth C."/>
            <person name="Mehta T."/>
            <person name="Neiman D."/>
            <person name="Pearson M."/>
            <person name="Roberts A."/>
            <person name="Saif S."/>
            <person name="Shea T."/>
            <person name="Shenoy N."/>
            <person name="Sisk P."/>
            <person name="Stolte C."/>
            <person name="Sykes S."/>
            <person name="White J."/>
            <person name="Yandava C."/>
            <person name="Burger G."/>
            <person name="Gray M.W."/>
            <person name="Holland P.W.H."/>
            <person name="King N."/>
            <person name="Lang F.B.F."/>
            <person name="Roger A.J."/>
            <person name="Ruiz-Trillo I."/>
            <person name="Haas B."/>
            <person name="Nusbaum C."/>
            <person name="Birren B."/>
        </authorList>
    </citation>
    <scope>NUCLEOTIDE SEQUENCE [LARGE SCALE GENOMIC DNA]</scope>
    <source>
        <strain evidence="2 3">JP610</strain>
    </source>
</reference>
<sequence>MGNLDKVKHGLCGDPNCPMNRVGTRKPFYIRQETLVQCIELLLLTEETAGIVTTSGVPGDGNGPHEVWVEPTNYGTMGEVHMPRYEKLVFHTHPQTTKAAMPYGWFSGTDFLYTLQATITDGLKYHVLIAPVGMFLLSVDRQFVDFVMQVSPERRSKIERFIIKTFKAFEPLRANTLVADTDPESPRFAFYRAANAIVKDIHGLWSAARGAQDFSQWRPSNGRVGAPRVVEEHLGAGKRRAERDNWTGGGASP</sequence>
<evidence type="ECO:0000313" key="2">
    <source>
        <dbReference type="EMBL" id="KNC87862.1"/>
    </source>
</evidence>
<name>A0A0L0GFR8_9EUKA</name>
<gene>
    <name evidence="2" type="ORF">SARC_00119</name>
</gene>
<protein>
    <submittedName>
        <fullName evidence="2">Uncharacterized protein</fullName>
    </submittedName>
</protein>
<proteinExistence type="predicted"/>
<evidence type="ECO:0000313" key="3">
    <source>
        <dbReference type="Proteomes" id="UP000054560"/>
    </source>
</evidence>
<dbReference type="GeneID" id="25900623"/>
<feature type="compositionally biased region" description="Basic and acidic residues" evidence="1">
    <location>
        <begin position="232"/>
        <end position="245"/>
    </location>
</feature>
<dbReference type="EMBL" id="KQ241598">
    <property type="protein sequence ID" value="KNC87862.1"/>
    <property type="molecule type" value="Genomic_DNA"/>
</dbReference>
<keyword evidence="3" id="KW-1185">Reference proteome</keyword>
<organism evidence="2 3">
    <name type="scientific">Sphaeroforma arctica JP610</name>
    <dbReference type="NCBI Taxonomy" id="667725"/>
    <lineage>
        <taxon>Eukaryota</taxon>
        <taxon>Ichthyosporea</taxon>
        <taxon>Ichthyophonida</taxon>
        <taxon>Sphaeroforma</taxon>
    </lineage>
</organism>
<dbReference type="RefSeq" id="XP_014161764.1">
    <property type="nucleotide sequence ID" value="XM_014306289.1"/>
</dbReference>
<dbReference type="Proteomes" id="UP000054560">
    <property type="component" value="Unassembled WGS sequence"/>
</dbReference>
<evidence type="ECO:0000256" key="1">
    <source>
        <dbReference type="SAM" id="MobiDB-lite"/>
    </source>
</evidence>
<accession>A0A0L0GFR8</accession>
<dbReference type="AlphaFoldDB" id="A0A0L0GFR8"/>